<comment type="caution">
    <text evidence="1">The sequence shown here is derived from an EMBL/GenBank/DDBJ whole genome shotgun (WGS) entry which is preliminary data.</text>
</comment>
<organism evidence="1 2">
    <name type="scientific">Hypoxylon rubiginosum</name>
    <dbReference type="NCBI Taxonomy" id="110542"/>
    <lineage>
        <taxon>Eukaryota</taxon>
        <taxon>Fungi</taxon>
        <taxon>Dikarya</taxon>
        <taxon>Ascomycota</taxon>
        <taxon>Pezizomycotina</taxon>
        <taxon>Sordariomycetes</taxon>
        <taxon>Xylariomycetidae</taxon>
        <taxon>Xylariales</taxon>
        <taxon>Hypoxylaceae</taxon>
        <taxon>Hypoxylon</taxon>
    </lineage>
</organism>
<keyword evidence="2" id="KW-1185">Reference proteome</keyword>
<accession>A0ACB9YG77</accession>
<gene>
    <name evidence="1" type="ORF">F4820DRAFT_454773</name>
</gene>
<evidence type="ECO:0000313" key="2">
    <source>
        <dbReference type="Proteomes" id="UP001497700"/>
    </source>
</evidence>
<reference evidence="1 2" key="1">
    <citation type="journal article" date="2022" name="New Phytol.">
        <title>Ecological generalism drives hyperdiversity of secondary metabolite gene clusters in xylarialean endophytes.</title>
        <authorList>
            <person name="Franco M.E.E."/>
            <person name="Wisecaver J.H."/>
            <person name="Arnold A.E."/>
            <person name="Ju Y.M."/>
            <person name="Slot J.C."/>
            <person name="Ahrendt S."/>
            <person name="Moore L.P."/>
            <person name="Eastman K.E."/>
            <person name="Scott K."/>
            <person name="Konkel Z."/>
            <person name="Mondo S.J."/>
            <person name="Kuo A."/>
            <person name="Hayes R.D."/>
            <person name="Haridas S."/>
            <person name="Andreopoulos B."/>
            <person name="Riley R."/>
            <person name="LaButti K."/>
            <person name="Pangilinan J."/>
            <person name="Lipzen A."/>
            <person name="Amirebrahimi M."/>
            <person name="Yan J."/>
            <person name="Adam C."/>
            <person name="Keymanesh K."/>
            <person name="Ng V."/>
            <person name="Louie K."/>
            <person name="Northen T."/>
            <person name="Drula E."/>
            <person name="Henrissat B."/>
            <person name="Hsieh H.M."/>
            <person name="Youens-Clark K."/>
            <person name="Lutzoni F."/>
            <person name="Miadlikowska J."/>
            <person name="Eastwood D.C."/>
            <person name="Hamelin R.C."/>
            <person name="Grigoriev I.V."/>
            <person name="U'Ren J.M."/>
        </authorList>
    </citation>
    <scope>NUCLEOTIDE SEQUENCE [LARGE SCALE GENOMIC DNA]</scope>
    <source>
        <strain evidence="1 2">CBS 119005</strain>
    </source>
</reference>
<protein>
    <submittedName>
        <fullName evidence="1">Uncharacterized protein</fullName>
    </submittedName>
</protein>
<sequence length="503" mass="56394">MSSSSTIPPVVNIIYKPAVQYQPLDSDDAEHAVHAVSESERSAFGRMRYIKINHPGYNKSSMAPLLTFPPLDHGGVDYDLAIHACCLLVDNFWPLHGRSDEEIPYLSYSENPREQSPQHVINPSAVIINRDCYLHVPRHDGPDPYPITPKFYDWRFPHDLRDPSAAPGSVNQRPTTTLPAAWQAVDIPDDPNPVAYLDRRASTLARDRRCRVTNWSTGLEAAHICPKEIGDWFNTNGMDNYTNDSSVKPQYDDINNQILLRADVHIMLDRKEIVIIPKKVNNCYVFVIKVIKAPSASLFDAYHTFHNRICQEFVGVSVQYLFARFAWNIFNNDTLCIFSTPKLYLWVRILQGGSRSTLKYGIVQRLASSFKARSQSSSGESNKRSRVSGPADGDVYVPESEGTPDNSWTSSDEEDAYRERLASLDQDQEVRGRKRSRDLVVVPARSTGRFSNASTEVDSAQQVGVLDRLLSKAGTGKFRKLEKGLSVAGGNFTGAETTRHDSS</sequence>
<name>A0ACB9YG77_9PEZI</name>
<dbReference type="EMBL" id="MU393736">
    <property type="protein sequence ID" value="KAI4858534.1"/>
    <property type="molecule type" value="Genomic_DNA"/>
</dbReference>
<dbReference type="Proteomes" id="UP001497700">
    <property type="component" value="Unassembled WGS sequence"/>
</dbReference>
<proteinExistence type="predicted"/>
<evidence type="ECO:0000313" key="1">
    <source>
        <dbReference type="EMBL" id="KAI4858534.1"/>
    </source>
</evidence>